<dbReference type="KEGG" id="yey:Y11_14741"/>
<keyword evidence="1" id="KW-0812">Transmembrane</keyword>
<dbReference type="AlphaFoldDB" id="A0A0H3NTQ9"/>
<organism evidence="2 3">
    <name type="scientific">Yersinia enterocolitica subsp. palearctica serotype O:3 (strain DSM 13030 / CIP 106945 / Y11)</name>
    <dbReference type="NCBI Taxonomy" id="930944"/>
    <lineage>
        <taxon>Bacteria</taxon>
        <taxon>Pseudomonadati</taxon>
        <taxon>Pseudomonadota</taxon>
        <taxon>Gammaproteobacteria</taxon>
        <taxon>Enterobacterales</taxon>
        <taxon>Yersiniaceae</taxon>
        <taxon>Yersinia</taxon>
    </lineage>
</organism>
<proteinExistence type="predicted"/>
<protein>
    <submittedName>
        <fullName evidence="2">Uncharacterized protein</fullName>
    </submittedName>
</protein>
<dbReference type="EMBL" id="FR729477">
    <property type="protein sequence ID" value="CBY26707.1"/>
    <property type="molecule type" value="Genomic_DNA"/>
</dbReference>
<dbReference type="Proteomes" id="UP000008084">
    <property type="component" value="Chromosome"/>
</dbReference>
<dbReference type="GeneID" id="31409529"/>
<feature type="transmembrane region" description="Helical" evidence="1">
    <location>
        <begin position="38"/>
        <end position="60"/>
    </location>
</feature>
<name>A0A0H3NTQ9_YERE1</name>
<keyword evidence="1" id="KW-0472">Membrane</keyword>
<reference evidence="2 3" key="1">
    <citation type="journal article" date="2011" name="J. Bacteriol.">
        <title>Complete genome sequence of Yersinia enterocolitica subsp. palearctica serogroup O:3.</title>
        <authorList>
            <person name="Batzilla J."/>
            <person name="Hoper D."/>
            <person name="Antonenka U."/>
            <person name="Heesemann J."/>
            <person name="Rakin A."/>
        </authorList>
    </citation>
    <scope>NUCLEOTIDE SEQUENCE [LARGE SCALE GENOMIC DNA]</scope>
    <source>
        <strain evidence="3">DSM 13030 / CIP 106945 / Y11</strain>
    </source>
</reference>
<gene>
    <name evidence="2" type="ordered locus">Y11_14741</name>
</gene>
<keyword evidence="1" id="KW-1133">Transmembrane helix</keyword>
<evidence type="ECO:0000313" key="3">
    <source>
        <dbReference type="Proteomes" id="UP000008084"/>
    </source>
</evidence>
<dbReference type="RefSeq" id="WP_005177868.1">
    <property type="nucleotide sequence ID" value="NC_017564.1"/>
</dbReference>
<accession>A0A0H3NTQ9</accession>
<sequence length="79" mass="8336">MKISQTATMIHQLWSSLGYAYLPDTSLLFTGEGQLPSVFPVTSLACASIATAGLAVAALIEAKHGLYPQVTVDQRLASL</sequence>
<dbReference type="HOGENOM" id="CLU_196921_0_0_6"/>
<evidence type="ECO:0000256" key="1">
    <source>
        <dbReference type="SAM" id="Phobius"/>
    </source>
</evidence>
<dbReference type="PATRIC" id="fig|930944.6.peg.1464"/>
<evidence type="ECO:0000313" key="2">
    <source>
        <dbReference type="EMBL" id="CBY26707.1"/>
    </source>
</evidence>